<proteinExistence type="predicted"/>
<feature type="chain" id="PRO_5003155192" evidence="1">
    <location>
        <begin position="19"/>
        <end position="156"/>
    </location>
</feature>
<evidence type="ECO:0000313" key="2">
    <source>
        <dbReference type="EMBL" id="CBX30968.1"/>
    </source>
</evidence>
<reference evidence="2" key="1">
    <citation type="journal article" date="2011" name="Environ. Microbiol.">
        <title>Genomic insights into the metabolic potential of the polycyclic aromatic hydrocarbon degrading sulfate-reducing Deltaproteobacterium N47.</title>
        <authorList>
            <person name="Bergmann F."/>
            <person name="Selesi D."/>
            <person name="Weinmaier T."/>
            <person name="Tischler P."/>
            <person name="Rattei T."/>
            <person name="Meckenstock R.U."/>
        </authorList>
    </citation>
    <scope>NUCLEOTIDE SEQUENCE</scope>
</reference>
<feature type="signal peptide" evidence="1">
    <location>
        <begin position="1"/>
        <end position="18"/>
    </location>
</feature>
<evidence type="ECO:0000256" key="1">
    <source>
        <dbReference type="SAM" id="SignalP"/>
    </source>
</evidence>
<accession>E1YLI5</accession>
<protein>
    <submittedName>
        <fullName evidence="2">Uncharacterized protein</fullName>
    </submittedName>
</protein>
<gene>
    <name evidence="2" type="ORF">N47_E44800</name>
</gene>
<organism evidence="2">
    <name type="scientific">uncultured Desulfobacterium sp</name>
    <dbReference type="NCBI Taxonomy" id="201089"/>
    <lineage>
        <taxon>Bacteria</taxon>
        <taxon>Pseudomonadati</taxon>
        <taxon>Thermodesulfobacteriota</taxon>
        <taxon>Desulfobacteria</taxon>
        <taxon>Desulfobacterales</taxon>
        <taxon>Desulfobacteriaceae</taxon>
        <taxon>Desulfobacterium</taxon>
        <taxon>environmental samples</taxon>
    </lineage>
</organism>
<name>E1YLI5_9BACT</name>
<sequence length="156" mass="17973">MKRIFIIILLCCVETAFAQQYPDLPLDKILSKGEQTAIGVQKLTESEKEKLRILLIEKFLLGYEKGKKDGIEQAAKIVESQQATPNVIETQIDGDFEGWEGETIVKLMNGQVWQQSEYYYHYHYSFMPRVMIFKSGAGYKMKVEDIERAVGVTKLR</sequence>
<keyword evidence="1" id="KW-0732">Signal</keyword>
<dbReference type="AlphaFoldDB" id="E1YLI5"/>
<dbReference type="EMBL" id="FR695877">
    <property type="protein sequence ID" value="CBX30968.1"/>
    <property type="molecule type" value="Genomic_DNA"/>
</dbReference>